<evidence type="ECO:0000313" key="1">
    <source>
        <dbReference type="EMBL" id="KAG0429142.1"/>
    </source>
</evidence>
<dbReference type="Proteomes" id="UP000805193">
    <property type="component" value="Unassembled WGS sequence"/>
</dbReference>
<sequence>MPPVGHIDMSLAIECAVFGILMVGNLGLGLYFAFFKRIANLTTDELFLGSRTLKVLPLAISSFASLASSTGIVGFIGHFYAYGFHFSWGAVTCLIVLPVSVFVIIPVLFKLQVTSIFEGDVTPTSFAPPSAPHHDETIPKNFGHPSQVPSC</sequence>
<dbReference type="EMBL" id="JABSTQ010009441">
    <property type="protein sequence ID" value="KAG0429142.1"/>
    <property type="molecule type" value="Genomic_DNA"/>
</dbReference>
<proteinExistence type="predicted"/>
<organism evidence="1 2">
    <name type="scientific">Ixodes persulcatus</name>
    <name type="common">Taiga tick</name>
    <dbReference type="NCBI Taxonomy" id="34615"/>
    <lineage>
        <taxon>Eukaryota</taxon>
        <taxon>Metazoa</taxon>
        <taxon>Ecdysozoa</taxon>
        <taxon>Arthropoda</taxon>
        <taxon>Chelicerata</taxon>
        <taxon>Arachnida</taxon>
        <taxon>Acari</taxon>
        <taxon>Parasitiformes</taxon>
        <taxon>Ixodida</taxon>
        <taxon>Ixodoidea</taxon>
        <taxon>Ixodidae</taxon>
        <taxon>Ixodinae</taxon>
        <taxon>Ixodes</taxon>
    </lineage>
</organism>
<evidence type="ECO:0000313" key="2">
    <source>
        <dbReference type="Proteomes" id="UP000805193"/>
    </source>
</evidence>
<protein>
    <submittedName>
        <fullName evidence="1">Uncharacterized protein</fullName>
    </submittedName>
</protein>
<keyword evidence="2" id="KW-1185">Reference proteome</keyword>
<reference evidence="1 2" key="1">
    <citation type="journal article" date="2020" name="Cell">
        <title>Large-Scale Comparative Analyses of Tick Genomes Elucidate Their Genetic Diversity and Vector Capacities.</title>
        <authorList>
            <consortium name="Tick Genome and Microbiome Consortium (TIGMIC)"/>
            <person name="Jia N."/>
            <person name="Wang J."/>
            <person name="Shi W."/>
            <person name="Du L."/>
            <person name="Sun Y."/>
            <person name="Zhan W."/>
            <person name="Jiang J.F."/>
            <person name="Wang Q."/>
            <person name="Zhang B."/>
            <person name="Ji P."/>
            <person name="Bell-Sakyi L."/>
            <person name="Cui X.M."/>
            <person name="Yuan T.T."/>
            <person name="Jiang B.G."/>
            <person name="Yang W.F."/>
            <person name="Lam T.T."/>
            <person name="Chang Q.C."/>
            <person name="Ding S.J."/>
            <person name="Wang X.J."/>
            <person name="Zhu J.G."/>
            <person name="Ruan X.D."/>
            <person name="Zhao L."/>
            <person name="Wei J.T."/>
            <person name="Ye R.Z."/>
            <person name="Que T.C."/>
            <person name="Du C.H."/>
            <person name="Zhou Y.H."/>
            <person name="Cheng J.X."/>
            <person name="Dai P.F."/>
            <person name="Guo W.B."/>
            <person name="Han X.H."/>
            <person name="Huang E.J."/>
            <person name="Li L.F."/>
            <person name="Wei W."/>
            <person name="Gao Y.C."/>
            <person name="Liu J.Z."/>
            <person name="Shao H.Z."/>
            <person name="Wang X."/>
            <person name="Wang C.C."/>
            <person name="Yang T.C."/>
            <person name="Huo Q.B."/>
            <person name="Li W."/>
            <person name="Chen H.Y."/>
            <person name="Chen S.E."/>
            <person name="Zhou L.G."/>
            <person name="Ni X.B."/>
            <person name="Tian J.H."/>
            <person name="Sheng Y."/>
            <person name="Liu T."/>
            <person name="Pan Y.S."/>
            <person name="Xia L.Y."/>
            <person name="Li J."/>
            <person name="Zhao F."/>
            <person name="Cao W.C."/>
        </authorList>
    </citation>
    <scope>NUCLEOTIDE SEQUENCE [LARGE SCALE GENOMIC DNA]</scope>
    <source>
        <strain evidence="1">Iper-2018</strain>
    </source>
</reference>
<accession>A0AC60Q640</accession>
<name>A0AC60Q640_IXOPE</name>
<gene>
    <name evidence="1" type="ORF">HPB47_023924</name>
</gene>
<comment type="caution">
    <text evidence="1">The sequence shown here is derived from an EMBL/GenBank/DDBJ whole genome shotgun (WGS) entry which is preliminary data.</text>
</comment>